<dbReference type="AlphaFoldDB" id="A0A8S1M1M2"/>
<evidence type="ECO:0000313" key="3">
    <source>
        <dbReference type="Proteomes" id="UP000688137"/>
    </source>
</evidence>
<evidence type="ECO:0000256" key="1">
    <source>
        <dbReference type="SAM" id="Coils"/>
    </source>
</evidence>
<organism evidence="2 3">
    <name type="scientific">Paramecium primaurelia</name>
    <dbReference type="NCBI Taxonomy" id="5886"/>
    <lineage>
        <taxon>Eukaryota</taxon>
        <taxon>Sar</taxon>
        <taxon>Alveolata</taxon>
        <taxon>Ciliophora</taxon>
        <taxon>Intramacronucleata</taxon>
        <taxon>Oligohymenophorea</taxon>
        <taxon>Peniculida</taxon>
        <taxon>Parameciidae</taxon>
        <taxon>Paramecium</taxon>
    </lineage>
</organism>
<dbReference type="EMBL" id="CAJJDM010000043">
    <property type="protein sequence ID" value="CAD8068864.1"/>
    <property type="molecule type" value="Genomic_DNA"/>
</dbReference>
<protein>
    <submittedName>
        <fullName evidence="2">Uncharacterized protein</fullName>
    </submittedName>
</protein>
<feature type="coiled-coil region" evidence="1">
    <location>
        <begin position="37"/>
        <end position="68"/>
    </location>
</feature>
<comment type="caution">
    <text evidence="2">The sequence shown here is derived from an EMBL/GenBank/DDBJ whole genome shotgun (WGS) entry which is preliminary data.</text>
</comment>
<reference evidence="2" key="1">
    <citation type="submission" date="2021-01" db="EMBL/GenBank/DDBJ databases">
        <authorList>
            <consortium name="Genoscope - CEA"/>
            <person name="William W."/>
        </authorList>
    </citation>
    <scope>NUCLEOTIDE SEQUENCE</scope>
</reference>
<dbReference type="OMA" id="KELGSQC"/>
<gene>
    <name evidence="2" type="ORF">PPRIM_AZ9-3.1.T0430039</name>
</gene>
<evidence type="ECO:0000313" key="2">
    <source>
        <dbReference type="EMBL" id="CAD8068864.1"/>
    </source>
</evidence>
<keyword evidence="1" id="KW-0175">Coiled coil</keyword>
<accession>A0A8S1M1M2</accession>
<proteinExistence type="predicted"/>
<keyword evidence="3" id="KW-1185">Reference proteome</keyword>
<sequence>MEEQNMVSDIQFEEQINDPIEYNMEKQQYDKRVFSYNSKSKKKYQKIIEKLENLKKTELKKKNKDNQQFKLEIEGDDYSEVKNNQEKLKILKEIMSSVPAYLLMSPAQKRKYFKTVNTQFYETLQKELGSQCSHQKSVQFDLNRNKIKTFKQSDNVFEISQSLI</sequence>
<dbReference type="Proteomes" id="UP000688137">
    <property type="component" value="Unassembled WGS sequence"/>
</dbReference>
<name>A0A8S1M1M2_PARPR</name>